<reference evidence="3 4" key="2">
    <citation type="submission" date="2024-01" db="EMBL/GenBank/DDBJ databases">
        <title>Comparative genomics of Cryptococcus and Kwoniella reveals pathogenesis evolution and contrasting modes of karyotype evolution via chromosome fusion or intercentromeric recombination.</title>
        <authorList>
            <person name="Coelho M.A."/>
            <person name="David-Palma M."/>
            <person name="Shea T."/>
            <person name="Bowers K."/>
            <person name="Mcginley-Smith S."/>
            <person name="Mohammad A.W."/>
            <person name="Gnirke A."/>
            <person name="Yurkov A.M."/>
            <person name="Nowrousian M."/>
            <person name="Sun S."/>
            <person name="Cuomo C.A."/>
            <person name="Heitman J."/>
        </authorList>
    </citation>
    <scope>NUCLEOTIDE SEQUENCE [LARGE SCALE GENOMIC DNA]</scope>
    <source>
        <strain evidence="3 4">IND107</strain>
    </source>
</reference>
<feature type="domain" description="WSC" evidence="2">
    <location>
        <begin position="421"/>
        <end position="514"/>
    </location>
</feature>
<evidence type="ECO:0000256" key="1">
    <source>
        <dbReference type="SAM" id="MobiDB-lite"/>
    </source>
</evidence>
<feature type="domain" description="WSC" evidence="2">
    <location>
        <begin position="848"/>
        <end position="940"/>
    </location>
</feature>
<dbReference type="PROSITE" id="PS51212">
    <property type="entry name" value="WSC"/>
    <property type="match status" value="9"/>
</dbReference>
<dbReference type="RefSeq" id="XP_066615879.1">
    <property type="nucleotide sequence ID" value="XM_066755593.1"/>
</dbReference>
<dbReference type="PANTHER" id="PTHR43662">
    <property type="match status" value="1"/>
</dbReference>
<dbReference type="PANTHER" id="PTHR43662:SF3">
    <property type="entry name" value="DOMAIN PROTEIN, PUTATIVE (AFU_ORTHOLOGUE AFUA_6G11970)-RELATED"/>
    <property type="match status" value="1"/>
</dbReference>
<feature type="compositionally biased region" description="Low complexity" evidence="1">
    <location>
        <begin position="1443"/>
        <end position="1456"/>
    </location>
</feature>
<evidence type="ECO:0000259" key="2">
    <source>
        <dbReference type="PROSITE" id="PS51212"/>
    </source>
</evidence>
<evidence type="ECO:0000313" key="4">
    <source>
        <dbReference type="Proteomes" id="UP000054399"/>
    </source>
</evidence>
<dbReference type="SMART" id="SM00321">
    <property type="entry name" value="WSC"/>
    <property type="match status" value="9"/>
</dbReference>
<feature type="domain" description="WSC" evidence="2">
    <location>
        <begin position="744"/>
        <end position="839"/>
    </location>
</feature>
<feature type="domain" description="WSC" evidence="2">
    <location>
        <begin position="1257"/>
        <end position="1348"/>
    </location>
</feature>
<name>A0ABR3BZ39_9TREE</name>
<protein>
    <recommendedName>
        <fullName evidence="2">WSC domain-containing protein</fullName>
    </recommendedName>
</protein>
<feature type="domain" description="WSC" evidence="2">
    <location>
        <begin position="1052"/>
        <end position="1145"/>
    </location>
</feature>
<dbReference type="Pfam" id="PF01822">
    <property type="entry name" value="WSC"/>
    <property type="match status" value="9"/>
</dbReference>
<proteinExistence type="predicted"/>
<evidence type="ECO:0000313" key="3">
    <source>
        <dbReference type="EMBL" id="KAL0253658.1"/>
    </source>
</evidence>
<dbReference type="InterPro" id="IPR018535">
    <property type="entry name" value="DUF1996"/>
</dbReference>
<gene>
    <name evidence="3" type="ORF">I308_101033</name>
</gene>
<dbReference type="Pfam" id="PF09362">
    <property type="entry name" value="DUF1996"/>
    <property type="match status" value="1"/>
</dbReference>
<comment type="caution">
    <text evidence="3">The sequence shown here is derived from an EMBL/GenBank/DDBJ whole genome shotgun (WGS) entry which is preliminary data.</text>
</comment>
<feature type="domain" description="WSC" evidence="2">
    <location>
        <begin position="949"/>
        <end position="1037"/>
    </location>
</feature>
<reference evidence="4" key="1">
    <citation type="submission" date="2015-01" db="EMBL/GenBank/DDBJ databases">
        <title>The Genome Sequence of Cryptococcus gattii MMRL2647.</title>
        <authorList>
            <consortium name="The Broad Institute Genomics Platform"/>
            <person name="Cuomo C."/>
            <person name="Litvintseva A."/>
            <person name="Chen Y."/>
            <person name="Heitman J."/>
            <person name="Sun S."/>
            <person name="Springer D."/>
            <person name="Dromer F."/>
            <person name="Young S."/>
            <person name="Zeng Q."/>
            <person name="Gargeya S."/>
            <person name="Abouelleil A."/>
            <person name="Alvarado L."/>
            <person name="Chapman S.B."/>
            <person name="Gainer-Dewar J."/>
            <person name="Goldberg J."/>
            <person name="Griggs A."/>
            <person name="Gujja S."/>
            <person name="Hansen M."/>
            <person name="Howarth C."/>
            <person name="Imamovic A."/>
            <person name="Larimer J."/>
            <person name="Murphy C."/>
            <person name="Naylor J."/>
            <person name="Pearson M."/>
            <person name="Priest M."/>
            <person name="Roberts A."/>
            <person name="Saif S."/>
            <person name="Shea T."/>
            <person name="Sykes S."/>
            <person name="Wortman J."/>
            <person name="Nusbaum C."/>
            <person name="Birren B."/>
        </authorList>
    </citation>
    <scope>NUCLEOTIDE SEQUENCE [LARGE SCALE GENOMIC DNA]</scope>
    <source>
        <strain evidence="4">IND107</strain>
    </source>
</reference>
<dbReference type="Proteomes" id="UP000054399">
    <property type="component" value="Unassembled WGS sequence"/>
</dbReference>
<keyword evidence="4" id="KW-1185">Reference proteome</keyword>
<accession>A0ABR3BZ39</accession>
<feature type="domain" description="WSC" evidence="2">
    <location>
        <begin position="1153"/>
        <end position="1246"/>
    </location>
</feature>
<sequence>MASAQIPDDPLMFDPLLSSPSGPHWFATTGLSDDIYKRWARRRFSSYLYCFTIIYYRRHAPQDDAWHLDDVYTLANEELDPVVSPNRQSSHMHKIIGGSRMAAYYNFDDYAAAKCSSLRIQADKSNYWMPNIYVISNSTNSTIMYTPVSAKSRFYYFLSRSTPNEAVIPFPKGLRMLTGNPNNKAPTNVATFTCQVNADLSNTIESDNFNFDRDCPYGMKTELYFPPCWDGKNLYKSDGSHMAYPSQSVRSGRCPWTHPVRLPHIQLEYTWNVVNVGPGLPMKGRLAWANGDTTGYGIHGDFVNGWDLDVLKKAMNDSTCVGINKSIPMQDCLTLSGYFDDAAAAACTPELGSLVEPYGNVDNVAVPVLPGCNPLWGASGPKPTCNPPVAGLDISKFKGTDGPYIAEDDERRDFVLPTTPGWKNIACLHDISSISGGVSYTDSSMTINSCQSHCLTAGYQYAATGQQGTAWNCACGTAISDTATVETGMCLTPCPGNSSQLCGGSYIFNVFYAPPGTNNSNPTLRADGSTYIGCYNNPSNSSTGLLGASTYSFQSNSMTTETCISACVQKGTDWALTTSQRWCYCGNDWNYGSGAFVPSSQCTVSCTGNSSEICGDYYKSSVYNITSVTASNTTIPHLAGYQGCYQDTGSHLGMTNNSWTSTTMTQSQCINGCSELGYSYAGIFGGNQCYCGKPNSNLVTLPASQCQSSCAGSSNTTCGGSAAMDLYTVTAATVTSGTIASQKPSGYVGCFKDSSSNAAFTSAVYTYISSSMTPDLCKQVCLEFNYTYAGLENANECHCGKNYPASQQMVSSLYCTASCPGGSSQTCGAAGYLEGYSLANTTSTISKPDGWLGCYTDNSNSRTLQAYSYTANGMTSTVCRATCGNKGFTLSGVEYGTQCYCGNFLSGGTRAPASSCNMACSGNSSQTCGAAGYLDLFNTTGVSAVSNGISGYIGCYTDYSVLDGASYSSDWLSVDSCNQWCYARGATYGSVRNGNTCKCSSKAPSALTTTASCNNPCSGNSTQQCGTSGAAAVYQIASTNIKSGDFVISSNSSGYVGCYKEGSSRMLPSYSFTSTSMTNNLCITNCKSLGYAFAGTENGNECYCSAKLNATSGGYRAQDSDCSTTCKGGGGNCGAGGALSVWSTANAIVSSTTEGLKGCYATGSFISSASLSYLGDYMTTDLCRRTCRAGGYSVAGLTNANTCGCSNSTNYGAEQAPTTCNAACNGNSSQTCGATYSSAVSVFDTTGAGAQTPPGYPNYYIGCISDGNPRILPDFTYKNSAMTSELCRQQAVANGYSLYGTEYSTECYAAKNRPNVPLLPDSYCSSTCGGSSTEKCGNGGRLSYYAIQGGVSAAQVSNAAASLGASSSVAASSTSQVSRAASSSATASSSTSKAASTTSAAVLSTSGASSSSAAASTSRTSTSSSSSSSAAAAASTSPASSAAVSTSSSASVTRRSLPSTESNVRDLSRVVHQPRGWYIRA</sequence>
<feature type="domain" description="WSC" evidence="2">
    <location>
        <begin position="638"/>
        <end position="730"/>
    </location>
</feature>
<feature type="domain" description="WSC" evidence="2">
    <location>
        <begin position="528"/>
        <end position="626"/>
    </location>
</feature>
<organism evidence="3 4">
    <name type="scientific">Cryptococcus tetragattii IND107</name>
    <dbReference type="NCBI Taxonomy" id="1296105"/>
    <lineage>
        <taxon>Eukaryota</taxon>
        <taxon>Fungi</taxon>
        <taxon>Dikarya</taxon>
        <taxon>Basidiomycota</taxon>
        <taxon>Agaricomycotina</taxon>
        <taxon>Tremellomycetes</taxon>
        <taxon>Tremellales</taxon>
        <taxon>Cryptococcaceae</taxon>
        <taxon>Cryptococcus</taxon>
        <taxon>Cryptococcus gattii species complex</taxon>
    </lineage>
</organism>
<feature type="region of interest" description="Disordered" evidence="1">
    <location>
        <begin position="1443"/>
        <end position="1467"/>
    </location>
</feature>
<dbReference type="EMBL" id="ATAM02000002">
    <property type="protein sequence ID" value="KAL0253658.1"/>
    <property type="molecule type" value="Genomic_DNA"/>
</dbReference>
<dbReference type="InterPro" id="IPR002889">
    <property type="entry name" value="WSC_carb-bd"/>
</dbReference>
<dbReference type="GeneID" id="91987891"/>